<feature type="signal peptide" evidence="1">
    <location>
        <begin position="1"/>
        <end position="25"/>
    </location>
</feature>
<name>A0A317N3V3_9GAMM</name>
<dbReference type="Pfam" id="PF06057">
    <property type="entry name" value="VirJ"/>
    <property type="match status" value="1"/>
</dbReference>
<dbReference type="Gene3D" id="3.40.50.1820">
    <property type="entry name" value="alpha/beta hydrolase"/>
    <property type="match status" value="2"/>
</dbReference>
<evidence type="ECO:0000259" key="2">
    <source>
        <dbReference type="Pfam" id="PF06057"/>
    </source>
</evidence>
<dbReference type="SUPFAM" id="SSF53474">
    <property type="entry name" value="alpha/beta-Hydrolases"/>
    <property type="match status" value="2"/>
</dbReference>
<dbReference type="InterPro" id="IPR011225">
    <property type="entry name" value="IV_sec_VirJ"/>
</dbReference>
<reference evidence="3 4" key="1">
    <citation type="submission" date="2018-05" db="EMBL/GenBank/DDBJ databases">
        <title>Genomic Encyclopedia of Type Strains, Phase IV (KMG-IV): sequencing the most valuable type-strain genomes for metagenomic binning, comparative biology and taxonomic classification.</title>
        <authorList>
            <person name="Goeker M."/>
        </authorList>
    </citation>
    <scope>NUCLEOTIDE SEQUENCE [LARGE SCALE GENOMIC DNA]</scope>
    <source>
        <strain evidence="3 4">DSM 23606</strain>
    </source>
</reference>
<sequence>MKRLQVLRCFAPLAFGLSACAISSAQETLTLDRLGVITILRPAQQPPAAVSWLISGRSGPGGGAEQAVARQLQATGVLVLLVDGERYLDTVTPDEGSDCLFFGWDFESGAQKLERLLELHEFRQPSLVGVGDGATIALAAAAQSTINTFRGVLTLGFDPQWRSRQPLCAGDQGEVARKAPSKSGWTLAPSADWRINWIALNGAADPYTDPATLRTYVESVDGARLQQVPGIGHGFDNPPRWQAVFASAWRDLLGTQSHAEGLADLPLIELPVEQNGDWLAVILTGDGGWAALDREIGETLQSQGIPAVGFNALKYFWQARTPEQTAADISRVLAHYRATWQRSHILLIGYSFGAEVLPFVLNRLPPEERAHVALGVLLAPSREASFEFHALDWIGAGASATDLPVAPELERLRVPTLCVYGSDEAEDSACTDLPETKNDALITWKLDGGHHFDGDYQALAKRLLETAQAVSARK</sequence>
<organism evidence="3 4">
    <name type="scientific">Plasticicumulans acidivorans</name>
    <dbReference type="NCBI Taxonomy" id="886464"/>
    <lineage>
        <taxon>Bacteria</taxon>
        <taxon>Pseudomonadati</taxon>
        <taxon>Pseudomonadota</taxon>
        <taxon>Gammaproteobacteria</taxon>
        <taxon>Candidatus Competibacteraceae</taxon>
        <taxon>Plasticicumulans</taxon>
    </lineage>
</organism>
<dbReference type="EMBL" id="QGTJ01000002">
    <property type="protein sequence ID" value="PWV64837.1"/>
    <property type="molecule type" value="Genomic_DNA"/>
</dbReference>
<keyword evidence="4" id="KW-1185">Reference proteome</keyword>
<dbReference type="Proteomes" id="UP000246569">
    <property type="component" value="Unassembled WGS sequence"/>
</dbReference>
<dbReference type="PIRSF" id="PIRSF029063">
    <property type="entry name" value="IV_sec_VirJ"/>
    <property type="match status" value="1"/>
</dbReference>
<protein>
    <submittedName>
        <fullName evidence="3">Type IV secretory pathway VirJ component</fullName>
    </submittedName>
</protein>
<dbReference type="RefSeq" id="WP_170123497.1">
    <property type="nucleotide sequence ID" value="NZ_QGTJ01000002.1"/>
</dbReference>
<dbReference type="InterPro" id="IPR029058">
    <property type="entry name" value="AB_hydrolase_fold"/>
</dbReference>
<evidence type="ECO:0000313" key="3">
    <source>
        <dbReference type="EMBL" id="PWV64837.1"/>
    </source>
</evidence>
<feature type="chain" id="PRO_5016447494" evidence="1">
    <location>
        <begin position="26"/>
        <end position="474"/>
    </location>
</feature>
<dbReference type="InterPro" id="IPR010333">
    <property type="entry name" value="VirJ"/>
</dbReference>
<keyword evidence="1" id="KW-0732">Signal</keyword>
<gene>
    <name evidence="3" type="ORF">C7443_102490</name>
</gene>
<evidence type="ECO:0000313" key="4">
    <source>
        <dbReference type="Proteomes" id="UP000246569"/>
    </source>
</evidence>
<proteinExistence type="predicted"/>
<comment type="caution">
    <text evidence="3">The sequence shown here is derived from an EMBL/GenBank/DDBJ whole genome shotgun (WGS) entry which is preliminary data.</text>
</comment>
<dbReference type="AlphaFoldDB" id="A0A317N3V3"/>
<evidence type="ECO:0000256" key="1">
    <source>
        <dbReference type="SAM" id="SignalP"/>
    </source>
</evidence>
<accession>A0A317N3V3</accession>
<feature type="domain" description="Bacterial virulence" evidence="2">
    <location>
        <begin position="277"/>
        <end position="468"/>
    </location>
</feature>
<dbReference type="PROSITE" id="PS51257">
    <property type="entry name" value="PROKAR_LIPOPROTEIN"/>
    <property type="match status" value="1"/>
</dbReference>